<dbReference type="InterPro" id="IPR000700">
    <property type="entry name" value="PAS-assoc_C"/>
</dbReference>
<dbReference type="Pfam" id="PF00989">
    <property type="entry name" value="PAS"/>
    <property type="match status" value="1"/>
</dbReference>
<dbReference type="SMART" id="SM00387">
    <property type="entry name" value="HATPase_c"/>
    <property type="match status" value="1"/>
</dbReference>
<gene>
    <name evidence="15" type="ORF">PMG25_19600</name>
</gene>
<dbReference type="Pfam" id="PF13185">
    <property type="entry name" value="GAF_2"/>
    <property type="match status" value="2"/>
</dbReference>
<dbReference type="CDD" id="cd16922">
    <property type="entry name" value="HATPase_EvgS-ArcB-TorS-like"/>
    <property type="match status" value="1"/>
</dbReference>
<dbReference type="SMART" id="SM00448">
    <property type="entry name" value="REC"/>
    <property type="match status" value="2"/>
</dbReference>
<dbReference type="SUPFAM" id="SSF55785">
    <property type="entry name" value="PYP-like sensor domain (PAS domain)"/>
    <property type="match status" value="3"/>
</dbReference>
<feature type="domain" description="PAC" evidence="14">
    <location>
        <begin position="836"/>
        <end position="888"/>
    </location>
</feature>
<dbReference type="EMBL" id="JAQOSO010000101">
    <property type="protein sequence ID" value="MDJ1176293.1"/>
    <property type="molecule type" value="Genomic_DNA"/>
</dbReference>
<feature type="domain" description="Histidine kinase" evidence="11">
    <location>
        <begin position="1266"/>
        <end position="1496"/>
    </location>
</feature>
<feature type="domain" description="PAC" evidence="14">
    <location>
        <begin position="709"/>
        <end position="760"/>
    </location>
</feature>
<accession>A0ABT7BAT7</accession>
<dbReference type="PROSITE" id="PS50109">
    <property type="entry name" value="HIS_KIN"/>
    <property type="match status" value="1"/>
</dbReference>
<keyword evidence="9" id="KW-0175">Coiled coil</keyword>
<dbReference type="InterPro" id="IPR001789">
    <property type="entry name" value="Sig_transdc_resp-reg_receiver"/>
</dbReference>
<dbReference type="PANTHER" id="PTHR43047:SF72">
    <property type="entry name" value="OSMOSENSING HISTIDINE PROTEIN KINASE SLN1"/>
    <property type="match status" value="1"/>
</dbReference>
<feature type="modified residue" description="4-aspartylphosphate" evidence="8">
    <location>
        <position position="61"/>
    </location>
</feature>
<keyword evidence="7" id="KW-0902">Two-component regulatory system</keyword>
<evidence type="ECO:0000256" key="9">
    <source>
        <dbReference type="SAM" id="Coils"/>
    </source>
</evidence>
<feature type="modified residue" description="4-aspartylphosphate" evidence="8">
    <location>
        <position position="1571"/>
    </location>
</feature>
<dbReference type="InterPro" id="IPR001610">
    <property type="entry name" value="PAC"/>
</dbReference>
<evidence type="ECO:0000313" key="16">
    <source>
        <dbReference type="Proteomes" id="UP001235849"/>
    </source>
</evidence>
<dbReference type="Pfam" id="PF00072">
    <property type="entry name" value="Response_reg"/>
    <property type="match status" value="2"/>
</dbReference>
<feature type="coiled-coil region" evidence="9">
    <location>
        <begin position="1028"/>
        <end position="1065"/>
    </location>
</feature>
<evidence type="ECO:0000259" key="10">
    <source>
        <dbReference type="PROSITE" id="PS50046"/>
    </source>
</evidence>
<dbReference type="EC" id="2.7.13.3" evidence="3"/>
<dbReference type="InterPro" id="IPR004358">
    <property type="entry name" value="Sig_transdc_His_kin-like_C"/>
</dbReference>
<evidence type="ECO:0000259" key="11">
    <source>
        <dbReference type="PROSITE" id="PS50109"/>
    </source>
</evidence>
<comment type="catalytic activity">
    <reaction evidence="1">
        <text>ATP + protein L-histidine = ADP + protein N-phospho-L-histidine.</text>
        <dbReference type="EC" id="2.7.13.3"/>
    </reaction>
</comment>
<dbReference type="SMART" id="SM00086">
    <property type="entry name" value="PAC"/>
    <property type="match status" value="2"/>
</dbReference>
<dbReference type="InterPro" id="IPR000014">
    <property type="entry name" value="PAS"/>
</dbReference>
<dbReference type="Gene3D" id="3.30.450.20">
    <property type="entry name" value="PAS domain"/>
    <property type="match status" value="3"/>
</dbReference>
<dbReference type="PROSITE" id="PS50112">
    <property type="entry name" value="PAS"/>
    <property type="match status" value="1"/>
</dbReference>
<organism evidence="15 16">
    <name type="scientific">Roseofilum capinflatum BLCC-M114</name>
    <dbReference type="NCBI Taxonomy" id="3022440"/>
    <lineage>
        <taxon>Bacteria</taxon>
        <taxon>Bacillati</taxon>
        <taxon>Cyanobacteriota</taxon>
        <taxon>Cyanophyceae</taxon>
        <taxon>Desertifilales</taxon>
        <taxon>Desertifilaceae</taxon>
        <taxon>Roseofilum</taxon>
        <taxon>Roseofilum capinflatum</taxon>
    </lineage>
</organism>
<evidence type="ECO:0000256" key="4">
    <source>
        <dbReference type="ARBA" id="ARBA00022553"/>
    </source>
</evidence>
<dbReference type="SUPFAM" id="SSF47384">
    <property type="entry name" value="Homodimeric domain of signal transducing histidine kinase"/>
    <property type="match status" value="1"/>
</dbReference>
<dbReference type="SUPFAM" id="SSF55781">
    <property type="entry name" value="GAF domain-like"/>
    <property type="match status" value="4"/>
</dbReference>
<evidence type="ECO:0000256" key="3">
    <source>
        <dbReference type="ARBA" id="ARBA00012438"/>
    </source>
</evidence>
<dbReference type="InterPro" id="IPR029016">
    <property type="entry name" value="GAF-like_dom_sf"/>
</dbReference>
<dbReference type="InterPro" id="IPR003018">
    <property type="entry name" value="GAF"/>
</dbReference>
<dbReference type="InterPro" id="IPR036097">
    <property type="entry name" value="HisK_dim/P_sf"/>
</dbReference>
<dbReference type="Proteomes" id="UP001235849">
    <property type="component" value="Unassembled WGS sequence"/>
</dbReference>
<feature type="coiled-coil region" evidence="9">
    <location>
        <begin position="1232"/>
        <end position="1259"/>
    </location>
</feature>
<dbReference type="Pfam" id="PF01590">
    <property type="entry name" value="GAF"/>
    <property type="match status" value="1"/>
</dbReference>
<dbReference type="InterPro" id="IPR035965">
    <property type="entry name" value="PAS-like_dom_sf"/>
</dbReference>
<dbReference type="InterPro" id="IPR003661">
    <property type="entry name" value="HisK_dim/P_dom"/>
</dbReference>
<dbReference type="SUPFAM" id="SSF52172">
    <property type="entry name" value="CheY-like"/>
    <property type="match status" value="2"/>
</dbReference>
<dbReference type="InterPro" id="IPR011006">
    <property type="entry name" value="CheY-like_superfamily"/>
</dbReference>
<dbReference type="InterPro" id="IPR036890">
    <property type="entry name" value="HATPase_C_sf"/>
</dbReference>
<dbReference type="PROSITE" id="PS50110">
    <property type="entry name" value="RESPONSE_REGULATORY"/>
    <property type="match status" value="2"/>
</dbReference>
<dbReference type="PANTHER" id="PTHR43047">
    <property type="entry name" value="TWO-COMPONENT HISTIDINE PROTEIN KINASE"/>
    <property type="match status" value="1"/>
</dbReference>
<dbReference type="Pfam" id="PF00512">
    <property type="entry name" value="HisKA"/>
    <property type="match status" value="1"/>
</dbReference>
<dbReference type="Pfam" id="PF08448">
    <property type="entry name" value="PAS_4"/>
    <property type="match status" value="2"/>
</dbReference>
<evidence type="ECO:0000256" key="7">
    <source>
        <dbReference type="ARBA" id="ARBA00023012"/>
    </source>
</evidence>
<keyword evidence="6" id="KW-0418">Kinase</keyword>
<dbReference type="SMART" id="SM00065">
    <property type="entry name" value="GAF"/>
    <property type="match status" value="4"/>
</dbReference>
<protein>
    <recommendedName>
        <fullName evidence="3">histidine kinase</fullName>
        <ecNumber evidence="3">2.7.13.3</ecNumber>
    </recommendedName>
</protein>
<dbReference type="SMART" id="SM00388">
    <property type="entry name" value="HisKA"/>
    <property type="match status" value="1"/>
</dbReference>
<dbReference type="CDD" id="cd17546">
    <property type="entry name" value="REC_hyHK_CKI1_RcsC-like"/>
    <property type="match status" value="1"/>
</dbReference>
<dbReference type="SMART" id="SM00091">
    <property type="entry name" value="PAS"/>
    <property type="match status" value="3"/>
</dbReference>
<dbReference type="RefSeq" id="WP_283768580.1">
    <property type="nucleotide sequence ID" value="NZ_JAQOSO010000101.1"/>
</dbReference>
<dbReference type="SUPFAM" id="SSF55874">
    <property type="entry name" value="ATPase domain of HSP90 chaperone/DNA topoisomerase II/histidine kinase"/>
    <property type="match status" value="1"/>
</dbReference>
<dbReference type="Gene3D" id="3.40.50.2300">
    <property type="match status" value="2"/>
</dbReference>
<dbReference type="CDD" id="cd19920">
    <property type="entry name" value="REC_PA4781-like"/>
    <property type="match status" value="1"/>
</dbReference>
<dbReference type="PROSITE" id="PS50113">
    <property type="entry name" value="PAC"/>
    <property type="match status" value="2"/>
</dbReference>
<evidence type="ECO:0000256" key="8">
    <source>
        <dbReference type="PROSITE-ProRule" id="PRU00169"/>
    </source>
</evidence>
<dbReference type="Gene3D" id="3.30.450.40">
    <property type="match status" value="3"/>
</dbReference>
<dbReference type="PROSITE" id="PS50046">
    <property type="entry name" value="PHYTOCHROME_2"/>
    <property type="match status" value="1"/>
</dbReference>
<evidence type="ECO:0000259" key="14">
    <source>
        <dbReference type="PROSITE" id="PS50113"/>
    </source>
</evidence>
<comment type="similarity">
    <text evidence="2">In the N-terminal section; belongs to the phytochrome family.</text>
</comment>
<evidence type="ECO:0000256" key="6">
    <source>
        <dbReference type="ARBA" id="ARBA00022777"/>
    </source>
</evidence>
<keyword evidence="5" id="KW-0808">Transferase</keyword>
<dbReference type="InterPro" id="IPR016132">
    <property type="entry name" value="Phyto_chromo_attachment"/>
</dbReference>
<dbReference type="Pfam" id="PF02518">
    <property type="entry name" value="HATPase_c"/>
    <property type="match status" value="1"/>
</dbReference>
<dbReference type="InterPro" id="IPR013656">
    <property type="entry name" value="PAS_4"/>
</dbReference>
<dbReference type="InterPro" id="IPR013767">
    <property type="entry name" value="PAS_fold"/>
</dbReference>
<evidence type="ECO:0000256" key="2">
    <source>
        <dbReference type="ARBA" id="ARBA00006402"/>
    </source>
</evidence>
<feature type="domain" description="Phytochrome chromophore attachment site" evidence="10">
    <location>
        <begin position="1064"/>
        <end position="1225"/>
    </location>
</feature>
<dbReference type="InterPro" id="IPR003594">
    <property type="entry name" value="HATPase_dom"/>
</dbReference>
<evidence type="ECO:0000256" key="5">
    <source>
        <dbReference type="ARBA" id="ARBA00022679"/>
    </source>
</evidence>
<name>A0ABT7BAT7_9CYAN</name>
<reference evidence="15 16" key="1">
    <citation type="submission" date="2023-01" db="EMBL/GenBank/DDBJ databases">
        <title>Novel diversity within Roseofilum (Cyanobacteria; Desertifilaceae) from marine benthic mats with descriptions of four novel species.</title>
        <authorList>
            <person name="Wang Y."/>
            <person name="Berthold D.E."/>
            <person name="Hu J."/>
            <person name="Lefler F.W."/>
            <person name="Laughinghouse H.D. IV."/>
        </authorList>
    </citation>
    <scope>NUCLEOTIDE SEQUENCE [LARGE SCALE GENOMIC DNA]</scope>
    <source>
        <strain evidence="15 16">BLCC-M114</strain>
    </source>
</reference>
<evidence type="ECO:0000259" key="12">
    <source>
        <dbReference type="PROSITE" id="PS50110"/>
    </source>
</evidence>
<keyword evidence="4 8" id="KW-0597">Phosphoprotein</keyword>
<dbReference type="CDD" id="cd00130">
    <property type="entry name" value="PAS"/>
    <property type="match status" value="2"/>
</dbReference>
<sequence length="1735" mass="196646">MIKQEPAPVKPNILVVDDIPANLHMFAKMLSQEGYKVRSAVTGALALSGAKAMPPDLILLDILMPELDGYQVCSLLKADPLTEDIPIIFISALGEEIDKVRAFEVGAVDYVTKPFLKSEVLARIDYHIRASQTHKQLLTQNFRLQEEIEYRRLIEEKLERFSFHLKQIHRLSTSHYRTIEALCRDYLQTGCSILGCSVGLIGHVEEDRYVIDGVESTFEYIHLSGQLDFRGTYLDWVIRRQKTITHEQIDRGFRPLKPLDLGCCTLKSFMGTPIWVEDEFYGVLGFGSTHEQGERFDTQAQEILELMAQSLGKWIGIRQTALKRQQAEEQTQWLLKVTQEISRSPDFHTALKSALEHLCEASGWSYGEVWLPSDEGRVLTLSPVWHCHKQEPPEVLSHLERFRFGRQSQIWSSGTGLLGKVWATGRAEYVPDVPQRSPEICQQPDLAALCHIQKGLWIPIVSRPGEQQQEQVVAVLVLFLSGISTLEFHHQCDQLLAFASAIASQLGTVLRQKQVEAEQRAMLMAMDDAIGVYNQQGVCLKFMTNNPQFLREPPENKLFTTLYDCLPEAQADEHLRAIQQAIATGETQTLQYHLAIEEQRMWFSAKVSPLSDQTALFVIRDITALEAVTTALQHSEARFQAVFEQAGIGIYITTLDGHFVQTNPAFESFVGYSPEALRSIPSSHLIDPEDKSAHDTHFQNLLLGQTQSYQIEQRYIHNSGTLRWGRVTISALQENQTIKLILGLVEDITERHRIELELKESETRYRELIEVQEDVLICRWQPNTQLTFVNQYFCQFFNQTKTQLIDRSLNSFLVNPNDRLEIQNQIIHLLKTLTPQSWEYEYRSGTGQSRWLRWTNQPILDRSGTLVDIQSFGVDITAQKQRELAFKLLSQGIGTSTGDDFFESCTQYLANLLQVPYALIAKVRDRELKQVDILAFWNGTEIQTFSQLDVVDAPCHPILSGEEVYYADRCQEAFGNYPLIQSLNIQSYLGLPLKNSSHTVIGYIAILDVKPLEVNEEKRAILDVFVARSEAEIERKSSEEKLKKIAQQERAIANILAQMQQALNVETILAVTTHEIRELFESDRVAIYRLNSDWSGQFITDSVAPGWHSLFDTDHVFSSELITDESCALKKWIDTPNQRSSSVLSMTGELVPFHAYPYLCMTDIYQAGFEVEYLKFIEKIQARSYLMLPLFCSHQLWGLLGIYQNQSARKWQEDEIQMAIYIGNQLSISIQQSQLIEAIQTQSEELKVAKENADASNRAKSGFLAKMSHEFRTPLNAILGFAQVMGRDGSLSLTQQEQLKIINQSGEHLLNLINDVLEMSKIESGKVSLNATDFDLLKILENLKSLLQLKARLKGLALKIKVDDRVPQYVYGDEKKLRQVLLNLVDNGIKFTSQGCVTLEAIPCPTPGTDRDRDQIRFIVSDTGIGIAPENIDRLFQPFVQSQPSALTHSWQHDEEGTGLGLAISQHFVELMGGQLKVDSTVGLGSRFFFDIPLELGQAQSITTDRPLQPIAGLAPDQPTYRILVVDDEREQRLLLLHLLNHVGFEVQAAENGQEAIDLWQSWQPHLILMDMRMPVVNGLEATQQIKASIQGQATVIIAVTAHAFEEDRQQVLGAGCDDYLSKPFQQPVLLDKIAQHLGVRYLYETCSLEPTVDLTSGQGTSQKPQSKGDLPWETLSLDCLWALHQRAIEADHESILDLSQDLDPPEIAQWLIERVNQFEFETICEAITPFLTSK</sequence>
<dbReference type="NCBIfam" id="TIGR00229">
    <property type="entry name" value="sensory_box"/>
    <property type="match status" value="2"/>
</dbReference>
<evidence type="ECO:0000259" key="13">
    <source>
        <dbReference type="PROSITE" id="PS50112"/>
    </source>
</evidence>
<dbReference type="Gene3D" id="3.30.565.10">
    <property type="entry name" value="Histidine kinase-like ATPase, C-terminal domain"/>
    <property type="match status" value="1"/>
</dbReference>
<dbReference type="Gene3D" id="1.10.287.130">
    <property type="match status" value="1"/>
</dbReference>
<feature type="domain" description="Response regulatory" evidence="12">
    <location>
        <begin position="12"/>
        <end position="128"/>
    </location>
</feature>
<evidence type="ECO:0000256" key="1">
    <source>
        <dbReference type="ARBA" id="ARBA00000085"/>
    </source>
</evidence>
<keyword evidence="16" id="KW-1185">Reference proteome</keyword>
<dbReference type="InterPro" id="IPR005467">
    <property type="entry name" value="His_kinase_dom"/>
</dbReference>
<dbReference type="PRINTS" id="PR00344">
    <property type="entry name" value="BCTRLSENSOR"/>
</dbReference>
<feature type="domain" description="PAS" evidence="13">
    <location>
        <begin position="635"/>
        <end position="705"/>
    </location>
</feature>
<proteinExistence type="inferred from homology"/>
<comment type="caution">
    <text evidence="15">The sequence shown here is derived from an EMBL/GenBank/DDBJ whole genome shotgun (WGS) entry which is preliminary data.</text>
</comment>
<dbReference type="CDD" id="cd00082">
    <property type="entry name" value="HisKA"/>
    <property type="match status" value="1"/>
</dbReference>
<feature type="domain" description="Response regulatory" evidence="12">
    <location>
        <begin position="1522"/>
        <end position="1638"/>
    </location>
</feature>
<evidence type="ECO:0000313" key="15">
    <source>
        <dbReference type="EMBL" id="MDJ1176293.1"/>
    </source>
</evidence>